<dbReference type="EMBL" id="CAJNBK010000003">
    <property type="protein sequence ID" value="CAE6726090.1"/>
    <property type="molecule type" value="Genomic_DNA"/>
</dbReference>
<gene>
    <name evidence="1" type="ORF">R69888_01846</name>
</gene>
<dbReference type="RefSeq" id="WP_211610666.1">
    <property type="nucleotide sequence ID" value="NZ_CAJNBK010000003.1"/>
</dbReference>
<evidence type="ECO:0000313" key="2">
    <source>
        <dbReference type="Proteomes" id="UP000672526"/>
    </source>
</evidence>
<name>A0ABM8R079_9BURK</name>
<organism evidence="1 2">
    <name type="scientific">Paraburkholderia haematera</name>
    <dbReference type="NCBI Taxonomy" id="2793077"/>
    <lineage>
        <taxon>Bacteria</taxon>
        <taxon>Pseudomonadati</taxon>
        <taxon>Pseudomonadota</taxon>
        <taxon>Betaproteobacteria</taxon>
        <taxon>Burkholderiales</taxon>
        <taxon>Burkholderiaceae</taxon>
        <taxon>Paraburkholderia</taxon>
    </lineage>
</organism>
<keyword evidence="2" id="KW-1185">Reference proteome</keyword>
<sequence>MPLLEKVAVSERPRVVTVASIAHKRGRINFDDFQSTRRYRSSQLLEWRLCLVNLPSKSIWVEWPLSGDLGTSRELTRRA</sequence>
<accession>A0ABM8R079</accession>
<dbReference type="Proteomes" id="UP000672526">
    <property type="component" value="Unassembled WGS sequence"/>
</dbReference>
<evidence type="ECO:0000313" key="1">
    <source>
        <dbReference type="EMBL" id="CAE6726090.1"/>
    </source>
</evidence>
<protein>
    <submittedName>
        <fullName evidence="1">Uncharacterized protein</fullName>
    </submittedName>
</protein>
<comment type="caution">
    <text evidence="1">The sequence shown here is derived from an EMBL/GenBank/DDBJ whole genome shotgun (WGS) entry which is preliminary data.</text>
</comment>
<proteinExistence type="predicted"/>
<reference evidence="1 2" key="1">
    <citation type="submission" date="2021-02" db="EMBL/GenBank/DDBJ databases">
        <authorList>
            <person name="Vanwijnsberghe S."/>
        </authorList>
    </citation>
    <scope>NUCLEOTIDE SEQUENCE [LARGE SCALE GENOMIC DNA]</scope>
    <source>
        <strain evidence="1 2">LMG 31837</strain>
    </source>
</reference>